<evidence type="ECO:0000256" key="2">
    <source>
        <dbReference type="ARBA" id="ARBA00007441"/>
    </source>
</evidence>
<evidence type="ECO:0000256" key="5">
    <source>
        <dbReference type="ARBA" id="ARBA00022679"/>
    </source>
</evidence>
<dbReference type="InterPro" id="IPR015424">
    <property type="entry name" value="PyrdxlP-dep_Trfase"/>
</dbReference>
<evidence type="ECO:0000256" key="3">
    <source>
        <dbReference type="ARBA" id="ARBA00011738"/>
    </source>
</evidence>
<evidence type="ECO:0000313" key="9">
    <source>
        <dbReference type="Proteomes" id="UP001232156"/>
    </source>
</evidence>
<dbReference type="InterPro" id="IPR004839">
    <property type="entry name" value="Aminotransferase_I/II_large"/>
</dbReference>
<keyword evidence="4 8" id="KW-0032">Aminotransferase</keyword>
<comment type="similarity">
    <text evidence="2">Belongs to the class-I pyridoxal-phosphate-dependent aminotransferase family.</text>
</comment>
<dbReference type="InterPro" id="IPR015422">
    <property type="entry name" value="PyrdxlP-dep_Trfase_small"/>
</dbReference>
<comment type="subunit">
    <text evidence="3">Homodimer.</text>
</comment>
<protein>
    <submittedName>
        <fullName evidence="8">Amino acid aminotransferase</fullName>
        <ecNumber evidence="8">2.6.1.-</ecNumber>
    </submittedName>
</protein>
<dbReference type="NCBIfam" id="NF006719">
    <property type="entry name" value="PRK09257.1"/>
    <property type="match status" value="1"/>
</dbReference>
<dbReference type="CDD" id="cd00609">
    <property type="entry name" value="AAT_like"/>
    <property type="match status" value="1"/>
</dbReference>
<keyword evidence="9" id="KW-1185">Reference proteome</keyword>
<evidence type="ECO:0000259" key="7">
    <source>
        <dbReference type="Pfam" id="PF00155"/>
    </source>
</evidence>
<evidence type="ECO:0000256" key="1">
    <source>
        <dbReference type="ARBA" id="ARBA00001933"/>
    </source>
</evidence>
<dbReference type="PANTHER" id="PTHR11879">
    <property type="entry name" value="ASPARTATE AMINOTRANSFERASE"/>
    <property type="match status" value="1"/>
</dbReference>
<organism evidence="8 9">
    <name type="scientific">Yanghanlia caeni</name>
    <dbReference type="NCBI Taxonomy" id="3064283"/>
    <lineage>
        <taxon>Bacteria</taxon>
        <taxon>Pseudomonadati</taxon>
        <taxon>Pseudomonadota</taxon>
        <taxon>Betaproteobacteria</taxon>
        <taxon>Burkholderiales</taxon>
        <taxon>Alcaligenaceae</taxon>
        <taxon>Yanghanlia</taxon>
    </lineage>
</organism>
<dbReference type="GO" id="GO:0008483">
    <property type="term" value="F:transaminase activity"/>
    <property type="evidence" value="ECO:0007669"/>
    <property type="project" value="UniProtKB-KW"/>
</dbReference>
<evidence type="ECO:0000313" key="8">
    <source>
        <dbReference type="EMBL" id="MDR4124418.1"/>
    </source>
</evidence>
<keyword evidence="6" id="KW-0663">Pyridoxal phosphate</keyword>
<comment type="cofactor">
    <cofactor evidence="1">
        <name>pyridoxal 5'-phosphate</name>
        <dbReference type="ChEBI" id="CHEBI:597326"/>
    </cofactor>
</comment>
<dbReference type="SUPFAM" id="SSF53383">
    <property type="entry name" value="PLP-dependent transferases"/>
    <property type="match status" value="1"/>
</dbReference>
<dbReference type="RefSeq" id="WP_165279072.1">
    <property type="nucleotide sequence ID" value="NZ_JAUZQE010000001.1"/>
</dbReference>
<keyword evidence="5 8" id="KW-0808">Transferase</keyword>
<dbReference type="InterPro" id="IPR015421">
    <property type="entry name" value="PyrdxlP-dep_Trfase_major"/>
</dbReference>
<comment type="caution">
    <text evidence="8">The sequence shown here is derived from an EMBL/GenBank/DDBJ whole genome shotgun (WGS) entry which is preliminary data.</text>
</comment>
<dbReference type="EC" id="2.6.1.-" evidence="8"/>
<gene>
    <name evidence="8" type="ORF">Q8947_00235</name>
</gene>
<dbReference type="EMBL" id="JAUZQE010000001">
    <property type="protein sequence ID" value="MDR4124418.1"/>
    <property type="molecule type" value="Genomic_DNA"/>
</dbReference>
<feature type="domain" description="Aminotransferase class I/classII large" evidence="7">
    <location>
        <begin position="27"/>
        <end position="392"/>
    </location>
</feature>
<dbReference type="PRINTS" id="PR00799">
    <property type="entry name" value="TRANSAMINASE"/>
</dbReference>
<dbReference type="PANTHER" id="PTHR11879:SF37">
    <property type="entry name" value="AROMATIC-AMINO-ACID AMINOTRANSFERASE"/>
    <property type="match status" value="1"/>
</dbReference>
<dbReference type="Proteomes" id="UP001232156">
    <property type="component" value="Unassembled WGS sequence"/>
</dbReference>
<name>A0ABU1D239_9BURK</name>
<dbReference type="Gene3D" id="3.40.640.10">
    <property type="entry name" value="Type I PLP-dependent aspartate aminotransferase-like (Major domain)"/>
    <property type="match status" value="1"/>
</dbReference>
<dbReference type="Gene3D" id="3.90.1150.10">
    <property type="entry name" value="Aspartate Aminotransferase, domain 1"/>
    <property type="match status" value="1"/>
</dbReference>
<dbReference type="InterPro" id="IPR000796">
    <property type="entry name" value="Asp_trans"/>
</dbReference>
<sequence>MFQHLQQYAGDPIFGLNDAFHRNTHPQKINLTIGLYYDENGRIPVLPSVAAVQKELADDPSPRVYLPMEGLASYRSAVQRVVFGADSRVVAEGKVATIQTLGGTGALKVGADLLHDAYPLAGVWISDPAWDNHHAIFGGAGITTHSYPYYDPDTKGLAFDAMMNCLNELPARSIVLLHPCCHNPTGVDPTPEQWQQIIAVMLERGLIPFLDLAYQGMGEGMEEDAYAVRAMADAGLSFLVANSFSKNLSVYGERCGGLSVVCASADEAELVLGQLKAVVRRIYSSAPWHGGHVVAGVLNDPQRHAQWLTEVEAMRRRMAQVRKAVHEMLAAKLPGYDADYFLQQKGMFTYSGLSREQLVALRERHGVYIIDSGRIAVPGLNNANLEHFTDALVDVLERD</sequence>
<dbReference type="Pfam" id="PF00155">
    <property type="entry name" value="Aminotran_1_2"/>
    <property type="match status" value="1"/>
</dbReference>
<proteinExistence type="inferred from homology"/>
<reference evidence="8 9" key="1">
    <citation type="submission" date="2023-08" db="EMBL/GenBank/DDBJ databases">
        <title>Alcaligenaceae gen. nov., a novel taxon isolated from the sludge of Yixing Pesticide Factory.</title>
        <authorList>
            <person name="Ruan L."/>
        </authorList>
    </citation>
    <scope>NUCLEOTIDE SEQUENCE [LARGE SCALE GENOMIC DNA]</scope>
    <source>
        <strain evidence="8 9">LG-2</strain>
    </source>
</reference>
<evidence type="ECO:0000256" key="4">
    <source>
        <dbReference type="ARBA" id="ARBA00022576"/>
    </source>
</evidence>
<evidence type="ECO:0000256" key="6">
    <source>
        <dbReference type="ARBA" id="ARBA00022898"/>
    </source>
</evidence>
<accession>A0ABU1D239</accession>